<dbReference type="KEGG" id="vsc:VSVS12_02434"/>
<evidence type="ECO:0000313" key="2">
    <source>
        <dbReference type="Proteomes" id="UP000092528"/>
    </source>
</evidence>
<sequence length="32" mass="3705">MIESASDGALFLYSLPTQYILYSMFMFYSMIA</sequence>
<dbReference type="Proteomes" id="UP000092528">
    <property type="component" value="Chromosome 1"/>
</dbReference>
<dbReference type="AlphaFoldDB" id="A0A1B1NRT4"/>
<name>A0A1B1NRT4_9VIBR</name>
<organism evidence="1 2">
    <name type="scientific">Vibrio scophthalmi</name>
    <dbReference type="NCBI Taxonomy" id="45658"/>
    <lineage>
        <taxon>Bacteria</taxon>
        <taxon>Pseudomonadati</taxon>
        <taxon>Pseudomonadota</taxon>
        <taxon>Gammaproteobacteria</taxon>
        <taxon>Vibrionales</taxon>
        <taxon>Vibrionaceae</taxon>
        <taxon>Vibrio</taxon>
    </lineage>
</organism>
<keyword evidence="2" id="KW-1185">Reference proteome</keyword>
<proteinExistence type="predicted"/>
<accession>A0A1B1NRT4</accession>
<protein>
    <submittedName>
        <fullName evidence="1">Uncharacterized protein</fullName>
    </submittedName>
</protein>
<gene>
    <name evidence="1" type="ORF">VSVS05_00507</name>
</gene>
<reference evidence="1 2" key="1">
    <citation type="submission" date="2016-07" db="EMBL/GenBank/DDBJ databases">
        <title>Genome sequencing of Vibrio scophthalmi strain VS-05, an isolated from Paralichthys olivaceus.</title>
        <authorList>
            <person name="Han H.-J."/>
        </authorList>
    </citation>
    <scope>NUCLEOTIDE SEQUENCE [LARGE SCALE GENOMIC DNA]</scope>
    <source>
        <strain evidence="1 2">VS-05</strain>
    </source>
</reference>
<evidence type="ECO:0000313" key="1">
    <source>
        <dbReference type="EMBL" id="ANU35640.1"/>
    </source>
</evidence>
<dbReference type="EMBL" id="CP016414">
    <property type="protein sequence ID" value="ANU35640.1"/>
    <property type="molecule type" value="Genomic_DNA"/>
</dbReference>